<dbReference type="EMBL" id="CP001463">
    <property type="protein sequence ID" value="ACS90309.1"/>
    <property type="molecule type" value="Genomic_DNA"/>
</dbReference>
<gene>
    <name evidence="1" type="ordered locus">TSIB_1255</name>
</gene>
<protein>
    <submittedName>
        <fullName evidence="1">Uncharacterized protein</fullName>
    </submittedName>
</protein>
<name>C6A3W4_THESM</name>
<evidence type="ECO:0000313" key="2">
    <source>
        <dbReference type="Proteomes" id="UP000009079"/>
    </source>
</evidence>
<dbReference type="Proteomes" id="UP000009079">
    <property type="component" value="Chromosome"/>
</dbReference>
<dbReference type="STRING" id="604354.TSIB_1255"/>
<proteinExistence type="predicted"/>
<evidence type="ECO:0000313" key="1">
    <source>
        <dbReference type="EMBL" id="ACS90309.1"/>
    </source>
</evidence>
<dbReference type="AlphaFoldDB" id="C6A3W4"/>
<accession>C6A3W4</accession>
<organism evidence="1 2">
    <name type="scientific">Thermococcus sibiricus (strain DSM 12597 / MM 739)</name>
    <dbReference type="NCBI Taxonomy" id="604354"/>
    <lineage>
        <taxon>Archaea</taxon>
        <taxon>Methanobacteriati</taxon>
        <taxon>Methanobacteriota</taxon>
        <taxon>Thermococci</taxon>
        <taxon>Thermococcales</taxon>
        <taxon>Thermococcaceae</taxon>
        <taxon>Thermococcus</taxon>
    </lineage>
</organism>
<dbReference type="KEGG" id="tsi:TSIB_1255"/>
<reference evidence="1 2" key="1">
    <citation type="journal article" date="2009" name="Appl. Environ. Microbiol.">
        <title>Metabolic versatility and indigenous origin of the archaeon Thermococcus sibiricus, isolated from a siberian oil reservoir, as revealed by genome analysis.</title>
        <authorList>
            <person name="Mardanov A.V."/>
            <person name="Ravin N.V."/>
            <person name="Svetlitchnyi V.A."/>
            <person name="Beletsky A.V."/>
            <person name="Miroshnichenko M.L."/>
            <person name="Bonch-Osmolovskaya E.A."/>
            <person name="Skryabin K.G."/>
        </authorList>
    </citation>
    <scope>NUCLEOTIDE SEQUENCE [LARGE SCALE GENOMIC DNA]</scope>
    <source>
        <strain evidence="2">DSM 12597 / MM 739</strain>
    </source>
</reference>
<sequence>MEKFDFRFFLDKLTTKHHRRGKDYKTMKRTPFRFSIHLDTSLDIG</sequence>
<keyword evidence="2" id="KW-1185">Reference proteome</keyword>
<dbReference type="HOGENOM" id="CLU_3194709_0_0_2"/>